<keyword evidence="5" id="KW-0411">Iron-sulfur</keyword>
<dbReference type="SMART" id="SM00729">
    <property type="entry name" value="Elp3"/>
    <property type="match status" value="1"/>
</dbReference>
<keyword evidence="9" id="KW-1185">Reference proteome</keyword>
<proteinExistence type="predicted"/>
<evidence type="ECO:0000256" key="3">
    <source>
        <dbReference type="ARBA" id="ARBA00022723"/>
    </source>
</evidence>
<keyword evidence="3" id="KW-0479">Metal-binding</keyword>
<feature type="domain" description="TRAM" evidence="6">
    <location>
        <begin position="209"/>
        <end position="282"/>
    </location>
</feature>
<dbReference type="PROSITE" id="PS50926">
    <property type="entry name" value="TRAM"/>
    <property type="match status" value="1"/>
</dbReference>
<evidence type="ECO:0000256" key="1">
    <source>
        <dbReference type="ARBA" id="ARBA00022485"/>
    </source>
</evidence>
<dbReference type="EMBL" id="JALJOR010000004">
    <property type="protein sequence ID" value="KAK9818076.1"/>
    <property type="molecule type" value="Genomic_DNA"/>
</dbReference>
<feature type="domain" description="Radical SAM core" evidence="7">
    <location>
        <begin position="1"/>
        <end position="206"/>
    </location>
</feature>
<sequence length="282" mass="32079">MLGRGKFRSKPWQQVVDEARYLVQSGVVELNLIAEDTNQYGMDRRDGQGLAELLRELGKLEGLRWMRILYAYPSYFTDELIEEIATNPKVCKYIDIPLQHINNLTLLSMNRPPQDHTVKLLRKLHDRIPDLVLRTTFISGFPGESKAAHKELVRFCRDFQFQRMGCFAYSEEDGTPAADYPEQVDEDIRHARRDELISLQQDIGQSFAQSLVGRELDVLVDSRDDEGNLIGRTQWDAPDVDPVVFLAPPAADSGLPPLEIGQMRRCRVDGASLFDLEAHPVA</sequence>
<dbReference type="InterPro" id="IPR002792">
    <property type="entry name" value="TRAM_dom"/>
</dbReference>
<dbReference type="Gene3D" id="3.80.30.20">
    <property type="entry name" value="tm_1862 like domain"/>
    <property type="match status" value="1"/>
</dbReference>
<evidence type="ECO:0000259" key="6">
    <source>
        <dbReference type="PROSITE" id="PS50926"/>
    </source>
</evidence>
<dbReference type="Pfam" id="PF18693">
    <property type="entry name" value="TRAM_2"/>
    <property type="match status" value="1"/>
</dbReference>
<evidence type="ECO:0000313" key="9">
    <source>
        <dbReference type="Proteomes" id="UP001489004"/>
    </source>
</evidence>
<evidence type="ECO:0000256" key="5">
    <source>
        <dbReference type="ARBA" id="ARBA00023014"/>
    </source>
</evidence>
<keyword evidence="1" id="KW-0004">4Fe-4S</keyword>
<dbReference type="Proteomes" id="UP001489004">
    <property type="component" value="Unassembled WGS sequence"/>
</dbReference>
<dbReference type="PANTHER" id="PTHR43837:SF1">
    <property type="entry name" value="RIBOSOMAL PROTEIN US12 METHYLTHIOTRANSFERASE RIMO"/>
    <property type="match status" value="1"/>
</dbReference>
<organism evidence="8 9">
    <name type="scientific">[Myrmecia] bisecta</name>
    <dbReference type="NCBI Taxonomy" id="41462"/>
    <lineage>
        <taxon>Eukaryota</taxon>
        <taxon>Viridiplantae</taxon>
        <taxon>Chlorophyta</taxon>
        <taxon>core chlorophytes</taxon>
        <taxon>Trebouxiophyceae</taxon>
        <taxon>Trebouxiales</taxon>
        <taxon>Trebouxiaceae</taxon>
        <taxon>Myrmecia</taxon>
    </lineage>
</organism>
<dbReference type="SUPFAM" id="SSF102114">
    <property type="entry name" value="Radical SAM enzymes"/>
    <property type="match status" value="1"/>
</dbReference>
<dbReference type="InterPro" id="IPR058240">
    <property type="entry name" value="rSAM_sf"/>
</dbReference>
<dbReference type="PROSITE" id="PS51918">
    <property type="entry name" value="RADICAL_SAM"/>
    <property type="match status" value="1"/>
</dbReference>
<dbReference type="GO" id="GO:0035599">
    <property type="term" value="F:aspartic acid methylthiotransferase activity"/>
    <property type="evidence" value="ECO:0007669"/>
    <property type="project" value="TreeGrafter"/>
</dbReference>
<keyword evidence="4" id="KW-0408">Iron</keyword>
<dbReference type="AlphaFoldDB" id="A0AAW1Q800"/>
<evidence type="ECO:0000256" key="2">
    <source>
        <dbReference type="ARBA" id="ARBA00022691"/>
    </source>
</evidence>
<dbReference type="GO" id="GO:0051539">
    <property type="term" value="F:4 iron, 4 sulfur cluster binding"/>
    <property type="evidence" value="ECO:0007669"/>
    <property type="project" value="UniProtKB-KW"/>
</dbReference>
<accession>A0AAW1Q800</accession>
<reference evidence="8 9" key="1">
    <citation type="journal article" date="2024" name="Nat. Commun.">
        <title>Phylogenomics reveals the evolutionary origins of lichenization in chlorophyte algae.</title>
        <authorList>
            <person name="Puginier C."/>
            <person name="Libourel C."/>
            <person name="Otte J."/>
            <person name="Skaloud P."/>
            <person name="Haon M."/>
            <person name="Grisel S."/>
            <person name="Petersen M."/>
            <person name="Berrin J.G."/>
            <person name="Delaux P.M."/>
            <person name="Dal Grande F."/>
            <person name="Keller J."/>
        </authorList>
    </citation>
    <scope>NUCLEOTIDE SEQUENCE [LARGE SCALE GENOMIC DNA]</scope>
    <source>
        <strain evidence="8 9">SAG 2043</strain>
    </source>
</reference>
<evidence type="ECO:0000313" key="8">
    <source>
        <dbReference type="EMBL" id="KAK9818076.1"/>
    </source>
</evidence>
<dbReference type="GO" id="GO:0005829">
    <property type="term" value="C:cytosol"/>
    <property type="evidence" value="ECO:0007669"/>
    <property type="project" value="TreeGrafter"/>
</dbReference>
<dbReference type="InterPro" id="IPR005840">
    <property type="entry name" value="Ribosomal_uS12_MeSTrfase_RimO"/>
</dbReference>
<dbReference type="InterPro" id="IPR007197">
    <property type="entry name" value="rSAM"/>
</dbReference>
<comment type="caution">
    <text evidence="8">The sequence shown here is derived from an EMBL/GenBank/DDBJ whole genome shotgun (WGS) entry which is preliminary data.</text>
</comment>
<dbReference type="Gene3D" id="2.40.50.140">
    <property type="entry name" value="Nucleic acid-binding proteins"/>
    <property type="match status" value="1"/>
</dbReference>
<dbReference type="GO" id="GO:0046872">
    <property type="term" value="F:metal ion binding"/>
    <property type="evidence" value="ECO:0007669"/>
    <property type="project" value="UniProtKB-KW"/>
</dbReference>
<dbReference type="InterPro" id="IPR023404">
    <property type="entry name" value="rSAM_horseshoe"/>
</dbReference>
<dbReference type="InterPro" id="IPR006638">
    <property type="entry name" value="Elp3/MiaA/NifB-like_rSAM"/>
</dbReference>
<protein>
    <submittedName>
        <fullName evidence="8">Uncharacterized protein</fullName>
    </submittedName>
</protein>
<name>A0AAW1Q800_9CHLO</name>
<dbReference type="PANTHER" id="PTHR43837">
    <property type="entry name" value="RIBOSOMAL PROTEIN S12 METHYLTHIOTRANSFERASE RIMO"/>
    <property type="match status" value="1"/>
</dbReference>
<dbReference type="InterPro" id="IPR012340">
    <property type="entry name" value="NA-bd_OB-fold"/>
</dbReference>
<dbReference type="Pfam" id="PF04055">
    <property type="entry name" value="Radical_SAM"/>
    <property type="match status" value="1"/>
</dbReference>
<gene>
    <name evidence="8" type="ORF">WJX72_006791</name>
</gene>
<evidence type="ECO:0000256" key="4">
    <source>
        <dbReference type="ARBA" id="ARBA00023004"/>
    </source>
</evidence>
<keyword evidence="2" id="KW-0949">S-adenosyl-L-methionine</keyword>
<evidence type="ECO:0000259" key="7">
    <source>
        <dbReference type="PROSITE" id="PS51918"/>
    </source>
</evidence>